<dbReference type="PANTHER" id="PTHR11496">
    <property type="entry name" value="ALCOHOL DEHYDROGENASE"/>
    <property type="match status" value="1"/>
</dbReference>
<organism evidence="4">
    <name type="scientific">Anaerostipes caccae</name>
    <dbReference type="NCBI Taxonomy" id="105841"/>
    <lineage>
        <taxon>Bacteria</taxon>
        <taxon>Bacillati</taxon>
        <taxon>Bacillota</taxon>
        <taxon>Clostridia</taxon>
        <taxon>Lachnospirales</taxon>
        <taxon>Lachnospiraceae</taxon>
        <taxon>Anaerostipes</taxon>
    </lineage>
</organism>
<dbReference type="FunFam" id="1.20.1090.10:FF:000001">
    <property type="entry name" value="Aldehyde-alcohol dehydrogenase"/>
    <property type="match status" value="1"/>
</dbReference>
<evidence type="ECO:0000259" key="2">
    <source>
        <dbReference type="Pfam" id="PF00465"/>
    </source>
</evidence>
<accession>A0A6N2VAQ4</accession>
<dbReference type="GO" id="GO:0004022">
    <property type="term" value="F:alcohol dehydrogenase (NAD+) activity"/>
    <property type="evidence" value="ECO:0007669"/>
    <property type="project" value="TreeGrafter"/>
</dbReference>
<dbReference type="InterPro" id="IPR056798">
    <property type="entry name" value="ADH_Fe_C"/>
</dbReference>
<feature type="domain" description="Alcohol dehydrogenase iron-type/glycerol dehydrogenase GldA" evidence="2">
    <location>
        <begin position="9"/>
        <end position="181"/>
    </location>
</feature>
<dbReference type="Pfam" id="PF00465">
    <property type="entry name" value="Fe-ADH"/>
    <property type="match status" value="1"/>
</dbReference>
<dbReference type="Pfam" id="PF25137">
    <property type="entry name" value="ADH_Fe_C"/>
    <property type="match status" value="1"/>
</dbReference>
<dbReference type="AlphaFoldDB" id="A0A6N2VAQ4"/>
<gene>
    <name evidence="4" type="primary">adhE_3</name>
    <name evidence="4" type="ORF">ACLFYP115_02361</name>
</gene>
<dbReference type="GO" id="GO:0046872">
    <property type="term" value="F:metal ion binding"/>
    <property type="evidence" value="ECO:0007669"/>
    <property type="project" value="InterPro"/>
</dbReference>
<reference evidence="4" key="1">
    <citation type="submission" date="2019-11" db="EMBL/GenBank/DDBJ databases">
        <authorList>
            <person name="Feng L."/>
        </authorList>
    </citation>
    <scope>NUCLEOTIDE SEQUENCE</scope>
    <source>
        <strain evidence="4">AcaccaeLFYP115</strain>
    </source>
</reference>
<evidence type="ECO:0000313" key="4">
    <source>
        <dbReference type="EMBL" id="VYT26687.1"/>
    </source>
</evidence>
<dbReference type="SUPFAM" id="SSF56796">
    <property type="entry name" value="Dehydroquinate synthase-like"/>
    <property type="match status" value="1"/>
</dbReference>
<name>A0A6N2VAQ4_9FIRM</name>
<dbReference type="Gene3D" id="1.20.1090.10">
    <property type="entry name" value="Dehydroquinate synthase-like - alpha domain"/>
    <property type="match status" value="1"/>
</dbReference>
<dbReference type="InterPro" id="IPR034802">
    <property type="entry name" value="NADPH_BDH"/>
</dbReference>
<dbReference type="Gene3D" id="3.40.50.1970">
    <property type="match status" value="1"/>
</dbReference>
<protein>
    <submittedName>
        <fullName evidence="4">Aldehyde-alcohol dehydrogenase</fullName>
    </submittedName>
</protein>
<dbReference type="EMBL" id="CACRSQ010000007">
    <property type="protein sequence ID" value="VYT26687.1"/>
    <property type="molecule type" value="Genomic_DNA"/>
</dbReference>
<feature type="domain" description="Fe-containing alcohol dehydrogenase-like C-terminal" evidence="3">
    <location>
        <begin position="192"/>
        <end position="380"/>
    </location>
</feature>
<sequence length="390" mass="42729">MYSIKLGCEKVFWGKNAVQQLKTLEGPRKRAFIVMSGNVLIDVGSYKKVTDVLEEAGFEYEAYTEVEPEPSFQTILKGAERMKTFKPDWIIGFGGGSAMDAAKAMWVFYENPAYRTLEETMPPNIIENLRVKAKVCCIATSAGTGSEATRAALIKDMKQKKKYSVRDMNGRLVPDAAVLDPEFTATMPKSLTAASGMDALTHAIESYVTPTANPFSKAMSLAAFLYGYKSLEKVYENPEDENAGAEMLAASCMGGIAFSNSGLGIVHGIAHSFGAEYGVPHGLANAIVLPYGLEYNSRNDEVKKMYDELAGFIGKKSLADAVAELSEKINIPKSMKEKVQEDTFIKNLDKLTEKAMSDVATPFNPIQPTAKEMKELILKVYYGKDTVNSL</sequence>
<dbReference type="CDD" id="cd08179">
    <property type="entry name" value="NADPH_BDH"/>
    <property type="match status" value="1"/>
</dbReference>
<dbReference type="PANTHER" id="PTHR11496:SF83">
    <property type="entry name" value="HYDROXYACID-OXOACID TRANSHYDROGENASE, MITOCHONDRIAL"/>
    <property type="match status" value="1"/>
</dbReference>
<dbReference type="FunFam" id="3.40.50.1970:FF:000003">
    <property type="entry name" value="Alcohol dehydrogenase, iron-containing"/>
    <property type="match status" value="1"/>
</dbReference>
<dbReference type="InterPro" id="IPR039697">
    <property type="entry name" value="Alcohol_dehydrogenase_Fe"/>
</dbReference>
<dbReference type="RefSeq" id="WP_006567696.1">
    <property type="nucleotide sequence ID" value="NZ_BAABRZ010000002.1"/>
</dbReference>
<evidence type="ECO:0000256" key="1">
    <source>
        <dbReference type="ARBA" id="ARBA00023002"/>
    </source>
</evidence>
<keyword evidence="1" id="KW-0560">Oxidoreductase</keyword>
<dbReference type="InterPro" id="IPR001670">
    <property type="entry name" value="ADH_Fe/GldA"/>
</dbReference>
<dbReference type="InterPro" id="IPR018211">
    <property type="entry name" value="ADH_Fe_CS"/>
</dbReference>
<evidence type="ECO:0000259" key="3">
    <source>
        <dbReference type="Pfam" id="PF25137"/>
    </source>
</evidence>
<proteinExistence type="predicted"/>
<dbReference type="GeneID" id="69469517"/>
<dbReference type="PROSITE" id="PS00913">
    <property type="entry name" value="ADH_IRON_1"/>
    <property type="match status" value="1"/>
</dbReference>